<evidence type="ECO:0000313" key="2">
    <source>
        <dbReference type="EMBL" id="KDQ10620.1"/>
    </source>
</evidence>
<feature type="region of interest" description="Disordered" evidence="1">
    <location>
        <begin position="1"/>
        <end position="66"/>
    </location>
</feature>
<name>A0A067M7D2_BOTB1</name>
<proteinExistence type="predicted"/>
<evidence type="ECO:0000256" key="1">
    <source>
        <dbReference type="SAM" id="MobiDB-lite"/>
    </source>
</evidence>
<dbReference type="AlphaFoldDB" id="A0A067M7D2"/>
<gene>
    <name evidence="2" type="ORF">BOTBODRAFT_178095</name>
</gene>
<dbReference type="Proteomes" id="UP000027195">
    <property type="component" value="Unassembled WGS sequence"/>
</dbReference>
<feature type="compositionally biased region" description="Low complexity" evidence="1">
    <location>
        <begin position="22"/>
        <end position="36"/>
    </location>
</feature>
<dbReference type="HOGENOM" id="CLU_2830868_0_0_1"/>
<feature type="compositionally biased region" description="Polar residues" evidence="1">
    <location>
        <begin position="1"/>
        <end position="10"/>
    </location>
</feature>
<dbReference type="InParanoid" id="A0A067M7D2"/>
<protein>
    <submittedName>
        <fullName evidence="2">Uncharacterized protein</fullName>
    </submittedName>
</protein>
<dbReference type="EMBL" id="KL198066">
    <property type="protein sequence ID" value="KDQ10620.1"/>
    <property type="molecule type" value="Genomic_DNA"/>
</dbReference>
<organism evidence="2 3">
    <name type="scientific">Botryobasidium botryosum (strain FD-172 SS1)</name>
    <dbReference type="NCBI Taxonomy" id="930990"/>
    <lineage>
        <taxon>Eukaryota</taxon>
        <taxon>Fungi</taxon>
        <taxon>Dikarya</taxon>
        <taxon>Basidiomycota</taxon>
        <taxon>Agaricomycotina</taxon>
        <taxon>Agaricomycetes</taxon>
        <taxon>Cantharellales</taxon>
        <taxon>Botryobasidiaceae</taxon>
        <taxon>Botryobasidium</taxon>
    </lineage>
</organism>
<reference evidence="3" key="1">
    <citation type="journal article" date="2014" name="Proc. Natl. Acad. Sci. U.S.A.">
        <title>Extensive sampling of basidiomycete genomes demonstrates inadequacy of the white-rot/brown-rot paradigm for wood decay fungi.</title>
        <authorList>
            <person name="Riley R."/>
            <person name="Salamov A.A."/>
            <person name="Brown D.W."/>
            <person name="Nagy L.G."/>
            <person name="Floudas D."/>
            <person name="Held B.W."/>
            <person name="Levasseur A."/>
            <person name="Lombard V."/>
            <person name="Morin E."/>
            <person name="Otillar R."/>
            <person name="Lindquist E.A."/>
            <person name="Sun H."/>
            <person name="LaButti K.M."/>
            <person name="Schmutz J."/>
            <person name="Jabbour D."/>
            <person name="Luo H."/>
            <person name="Baker S.E."/>
            <person name="Pisabarro A.G."/>
            <person name="Walton J.D."/>
            <person name="Blanchette R.A."/>
            <person name="Henrissat B."/>
            <person name="Martin F."/>
            <person name="Cullen D."/>
            <person name="Hibbett D.S."/>
            <person name="Grigoriev I.V."/>
        </authorList>
    </citation>
    <scope>NUCLEOTIDE SEQUENCE [LARGE SCALE GENOMIC DNA]</scope>
    <source>
        <strain evidence="3">FD-172 SS1</strain>
    </source>
</reference>
<feature type="compositionally biased region" description="Polar residues" evidence="1">
    <location>
        <begin position="46"/>
        <end position="66"/>
    </location>
</feature>
<sequence length="66" mass="7188">MGGQEQQLTMRRNIPPLLSQLTAPSPAAPAFTANNPPHRHPDSRSCHTYNTSKNDTTQSSGKTTEL</sequence>
<evidence type="ECO:0000313" key="3">
    <source>
        <dbReference type="Proteomes" id="UP000027195"/>
    </source>
</evidence>
<accession>A0A067M7D2</accession>
<keyword evidence="3" id="KW-1185">Reference proteome</keyword>